<sequence>MISGYERLLFINFILEQEKHEVKRTGPGCARIILPACTPHWQDVNLALKPVLVKNKADWMMAQQESFKRAV</sequence>
<protein>
    <submittedName>
        <fullName evidence="1">Uncharacterized protein</fullName>
    </submittedName>
</protein>
<gene>
    <name evidence="1" type="ORF">RRG08_009047</name>
</gene>
<dbReference type="EMBL" id="JAWDGP010002186">
    <property type="protein sequence ID" value="KAK3784816.1"/>
    <property type="molecule type" value="Genomic_DNA"/>
</dbReference>
<proteinExistence type="predicted"/>
<reference evidence="1" key="1">
    <citation type="journal article" date="2023" name="G3 (Bethesda)">
        <title>A reference genome for the long-term kleptoplast-retaining sea slug Elysia crispata morphotype clarki.</title>
        <authorList>
            <person name="Eastman K.E."/>
            <person name="Pendleton A.L."/>
            <person name="Shaikh M.A."/>
            <person name="Suttiyut T."/>
            <person name="Ogas R."/>
            <person name="Tomko P."/>
            <person name="Gavelis G."/>
            <person name="Widhalm J.R."/>
            <person name="Wisecaver J.H."/>
        </authorList>
    </citation>
    <scope>NUCLEOTIDE SEQUENCE</scope>
    <source>
        <strain evidence="1">ECLA1</strain>
    </source>
</reference>
<evidence type="ECO:0000313" key="1">
    <source>
        <dbReference type="EMBL" id="KAK3784816.1"/>
    </source>
</evidence>
<organism evidence="1 2">
    <name type="scientific">Elysia crispata</name>
    <name type="common">lettuce slug</name>
    <dbReference type="NCBI Taxonomy" id="231223"/>
    <lineage>
        <taxon>Eukaryota</taxon>
        <taxon>Metazoa</taxon>
        <taxon>Spiralia</taxon>
        <taxon>Lophotrochozoa</taxon>
        <taxon>Mollusca</taxon>
        <taxon>Gastropoda</taxon>
        <taxon>Heterobranchia</taxon>
        <taxon>Euthyneura</taxon>
        <taxon>Panpulmonata</taxon>
        <taxon>Sacoglossa</taxon>
        <taxon>Placobranchoidea</taxon>
        <taxon>Plakobranchidae</taxon>
        <taxon>Elysia</taxon>
    </lineage>
</organism>
<evidence type="ECO:0000313" key="2">
    <source>
        <dbReference type="Proteomes" id="UP001283361"/>
    </source>
</evidence>
<feature type="non-terminal residue" evidence="1">
    <location>
        <position position="1"/>
    </location>
</feature>
<dbReference type="Proteomes" id="UP001283361">
    <property type="component" value="Unassembled WGS sequence"/>
</dbReference>
<name>A0AAE1DVQ7_9GAST</name>
<keyword evidence="2" id="KW-1185">Reference proteome</keyword>
<dbReference type="AlphaFoldDB" id="A0AAE1DVQ7"/>
<comment type="caution">
    <text evidence="1">The sequence shown here is derived from an EMBL/GenBank/DDBJ whole genome shotgun (WGS) entry which is preliminary data.</text>
</comment>
<accession>A0AAE1DVQ7</accession>